<evidence type="ECO:0000256" key="3">
    <source>
        <dbReference type="ARBA" id="ARBA00022676"/>
    </source>
</evidence>
<dbReference type="CDD" id="cd16913">
    <property type="entry name" value="YkuD_like"/>
    <property type="match status" value="1"/>
</dbReference>
<feature type="active site" description="Nucleophile" evidence="9">
    <location>
        <position position="197"/>
    </location>
</feature>
<dbReference type="Pfam" id="PF03734">
    <property type="entry name" value="YkuD"/>
    <property type="match status" value="1"/>
</dbReference>
<protein>
    <submittedName>
        <fullName evidence="11">L,D-transpeptidase</fullName>
        <ecNumber evidence="11">2.3.2.-</ecNumber>
    </submittedName>
</protein>
<name>A0ABW3ZEZ2_9RHOB</name>
<comment type="similarity">
    <text evidence="2">Belongs to the YkuD family.</text>
</comment>
<keyword evidence="3" id="KW-0328">Glycosyltransferase</keyword>
<accession>A0ABW3ZEZ2</accession>
<evidence type="ECO:0000256" key="4">
    <source>
        <dbReference type="ARBA" id="ARBA00022679"/>
    </source>
</evidence>
<sequence length="233" mass="25138">MFTRRHVLALGGAAALAACAPRRETEITRAATAPLSPEPPLPAIYGAIHDEPYPVPAIPPGTLKPEHWRREVPNPWTGRSRGDIVIDPDAGILHFIDTPEIATRYAVSVGAAGFAWEGTARLQFARAWPRWKVPETMIARKPELAPYSVSNGGMDPGPGNPLGARALYLFKNGKDTLYRVHGDAVPQELGRAVSSGCIRMLNHDVIHLHAKHVHGASVTVLPSIKPKGLGALY</sequence>
<dbReference type="InterPro" id="IPR050979">
    <property type="entry name" value="LD-transpeptidase"/>
</dbReference>
<organism evidence="11 12">
    <name type="scientific">Litorisediminicola beolgyonensis</name>
    <dbReference type="NCBI Taxonomy" id="1173614"/>
    <lineage>
        <taxon>Bacteria</taxon>
        <taxon>Pseudomonadati</taxon>
        <taxon>Pseudomonadota</taxon>
        <taxon>Alphaproteobacteria</taxon>
        <taxon>Rhodobacterales</taxon>
        <taxon>Paracoccaceae</taxon>
        <taxon>Litorisediminicola</taxon>
    </lineage>
</organism>
<evidence type="ECO:0000256" key="5">
    <source>
        <dbReference type="ARBA" id="ARBA00022801"/>
    </source>
</evidence>
<dbReference type="Proteomes" id="UP001597135">
    <property type="component" value="Unassembled WGS sequence"/>
</dbReference>
<comment type="pathway">
    <text evidence="1 9">Cell wall biogenesis; peptidoglycan biosynthesis.</text>
</comment>
<dbReference type="RefSeq" id="WP_386801838.1">
    <property type="nucleotide sequence ID" value="NZ_JBHTMU010000006.1"/>
</dbReference>
<evidence type="ECO:0000256" key="1">
    <source>
        <dbReference type="ARBA" id="ARBA00004752"/>
    </source>
</evidence>
<dbReference type="EC" id="2.3.2.-" evidence="11"/>
<evidence type="ECO:0000256" key="2">
    <source>
        <dbReference type="ARBA" id="ARBA00005992"/>
    </source>
</evidence>
<dbReference type="PROSITE" id="PS51257">
    <property type="entry name" value="PROKAR_LIPOPROTEIN"/>
    <property type="match status" value="1"/>
</dbReference>
<dbReference type="InterPro" id="IPR006311">
    <property type="entry name" value="TAT_signal"/>
</dbReference>
<keyword evidence="6 9" id="KW-0133">Cell shape</keyword>
<evidence type="ECO:0000256" key="7">
    <source>
        <dbReference type="ARBA" id="ARBA00022984"/>
    </source>
</evidence>
<dbReference type="InterPro" id="IPR005490">
    <property type="entry name" value="LD_TPept_cat_dom"/>
</dbReference>
<dbReference type="PROSITE" id="PS51318">
    <property type="entry name" value="TAT"/>
    <property type="match status" value="1"/>
</dbReference>
<dbReference type="SUPFAM" id="SSF141523">
    <property type="entry name" value="L,D-transpeptidase catalytic domain-like"/>
    <property type="match status" value="1"/>
</dbReference>
<dbReference type="PANTHER" id="PTHR30582:SF24">
    <property type="entry name" value="L,D-TRANSPEPTIDASE ERFK_SRFK-RELATED"/>
    <property type="match status" value="1"/>
</dbReference>
<keyword evidence="5" id="KW-0378">Hydrolase</keyword>
<keyword evidence="11" id="KW-0012">Acyltransferase</keyword>
<comment type="caution">
    <text evidence="11">The sequence shown here is derived from an EMBL/GenBank/DDBJ whole genome shotgun (WGS) entry which is preliminary data.</text>
</comment>
<dbReference type="GO" id="GO:0016746">
    <property type="term" value="F:acyltransferase activity"/>
    <property type="evidence" value="ECO:0007669"/>
    <property type="project" value="UniProtKB-KW"/>
</dbReference>
<feature type="domain" description="L,D-TPase catalytic" evidence="10">
    <location>
        <begin position="82"/>
        <end position="221"/>
    </location>
</feature>
<evidence type="ECO:0000313" key="11">
    <source>
        <dbReference type="EMBL" id="MFD1341771.1"/>
    </source>
</evidence>
<evidence type="ECO:0000256" key="9">
    <source>
        <dbReference type="PROSITE-ProRule" id="PRU01373"/>
    </source>
</evidence>
<dbReference type="PANTHER" id="PTHR30582">
    <property type="entry name" value="L,D-TRANSPEPTIDASE"/>
    <property type="match status" value="1"/>
</dbReference>
<reference evidence="12" key="1">
    <citation type="journal article" date="2019" name="Int. J. Syst. Evol. Microbiol.">
        <title>The Global Catalogue of Microorganisms (GCM) 10K type strain sequencing project: providing services to taxonomists for standard genome sequencing and annotation.</title>
        <authorList>
            <consortium name="The Broad Institute Genomics Platform"/>
            <consortium name="The Broad Institute Genome Sequencing Center for Infectious Disease"/>
            <person name="Wu L."/>
            <person name="Ma J."/>
        </authorList>
    </citation>
    <scope>NUCLEOTIDE SEQUENCE [LARGE SCALE GENOMIC DNA]</scope>
    <source>
        <strain evidence="12">CCUG 62953</strain>
    </source>
</reference>
<dbReference type="InterPro" id="IPR038063">
    <property type="entry name" value="Transpep_catalytic_dom"/>
</dbReference>
<evidence type="ECO:0000256" key="6">
    <source>
        <dbReference type="ARBA" id="ARBA00022960"/>
    </source>
</evidence>
<keyword evidence="8 9" id="KW-0961">Cell wall biogenesis/degradation</keyword>
<keyword evidence="12" id="KW-1185">Reference proteome</keyword>
<dbReference type="Gene3D" id="2.40.440.10">
    <property type="entry name" value="L,D-transpeptidase catalytic domain-like"/>
    <property type="match status" value="1"/>
</dbReference>
<evidence type="ECO:0000256" key="8">
    <source>
        <dbReference type="ARBA" id="ARBA00023316"/>
    </source>
</evidence>
<keyword evidence="4 11" id="KW-0808">Transferase</keyword>
<feature type="active site" description="Proton donor/acceptor" evidence="9">
    <location>
        <position position="181"/>
    </location>
</feature>
<keyword evidence="7 9" id="KW-0573">Peptidoglycan synthesis</keyword>
<gene>
    <name evidence="11" type="ORF">ACFQ4E_04995</name>
</gene>
<dbReference type="PROSITE" id="PS52029">
    <property type="entry name" value="LD_TPASE"/>
    <property type="match status" value="1"/>
</dbReference>
<evidence type="ECO:0000313" key="12">
    <source>
        <dbReference type="Proteomes" id="UP001597135"/>
    </source>
</evidence>
<proteinExistence type="inferred from homology"/>
<evidence type="ECO:0000259" key="10">
    <source>
        <dbReference type="PROSITE" id="PS52029"/>
    </source>
</evidence>
<dbReference type="EMBL" id="JBHTMU010000006">
    <property type="protein sequence ID" value="MFD1341771.1"/>
    <property type="molecule type" value="Genomic_DNA"/>
</dbReference>